<protein>
    <recommendedName>
        <fullName evidence="5">RNA polymerase-binding transcription factor DksA</fullName>
    </recommendedName>
</protein>
<evidence type="ECO:0000256" key="6">
    <source>
        <dbReference type="PROSITE-ProRule" id="PRU00510"/>
    </source>
</evidence>
<evidence type="ECO:0000256" key="2">
    <source>
        <dbReference type="ARBA" id="ARBA00022723"/>
    </source>
</evidence>
<evidence type="ECO:0000259" key="8">
    <source>
        <dbReference type="Pfam" id="PF21157"/>
    </source>
</evidence>
<dbReference type="NCBIfam" id="TIGR02420">
    <property type="entry name" value="dksA"/>
    <property type="match status" value="1"/>
</dbReference>
<evidence type="ECO:0000256" key="3">
    <source>
        <dbReference type="ARBA" id="ARBA00022771"/>
    </source>
</evidence>
<reference evidence="9 10" key="1">
    <citation type="submission" date="2008-10" db="EMBL/GenBank/DDBJ databases">
        <title>Draft genome sequence of Desulvovibrio piger (ATCC 29098).</title>
        <authorList>
            <person name="Sudarsanam P."/>
            <person name="Ley R."/>
            <person name="Guruge J."/>
            <person name="Turnbaugh P.J."/>
            <person name="Mahowald M."/>
            <person name="Liep D."/>
            <person name="Gordon J."/>
        </authorList>
    </citation>
    <scope>NUCLEOTIDE SEQUENCE [LARGE SCALE GENOMIC DNA]</scope>
    <source>
        <strain evidence="9 10">ATCC 29098</strain>
    </source>
</reference>
<dbReference type="GO" id="GO:0008270">
    <property type="term" value="F:zinc ion binding"/>
    <property type="evidence" value="ECO:0007669"/>
    <property type="project" value="UniProtKB-UniRule"/>
</dbReference>
<dbReference type="Pfam" id="PF21157">
    <property type="entry name" value="DksA_N"/>
    <property type="match status" value="1"/>
</dbReference>
<dbReference type="PROSITE" id="PS01102">
    <property type="entry name" value="ZF_DKSA_1"/>
    <property type="match status" value="1"/>
</dbReference>
<dbReference type="InterPro" id="IPR000962">
    <property type="entry name" value="Znf_DskA_TraR"/>
</dbReference>
<dbReference type="GO" id="GO:0010468">
    <property type="term" value="P:regulation of gene expression"/>
    <property type="evidence" value="ECO:0007669"/>
    <property type="project" value="UniProtKB-UniRule"/>
</dbReference>
<feature type="binding site" evidence="5">
    <location>
        <position position="121"/>
    </location>
    <ligand>
        <name>Zn(2+)</name>
        <dbReference type="ChEBI" id="CHEBI:29105"/>
    </ligand>
</feature>
<evidence type="ECO:0000256" key="5">
    <source>
        <dbReference type="HAMAP-Rule" id="MF_00926"/>
    </source>
</evidence>
<dbReference type="InterPro" id="IPR012784">
    <property type="entry name" value="DksA_RNA_pol-bd"/>
</dbReference>
<feature type="domain" description="DnaK suppressor protein DksA N-terminal" evidence="8">
    <location>
        <begin position="20"/>
        <end position="89"/>
    </location>
</feature>
<dbReference type="GO" id="GO:0005737">
    <property type="term" value="C:cytoplasm"/>
    <property type="evidence" value="ECO:0007669"/>
    <property type="project" value="UniProtKB-SubCell"/>
</dbReference>
<dbReference type="Pfam" id="PF01258">
    <property type="entry name" value="zf-dskA_traR"/>
    <property type="match status" value="1"/>
</dbReference>
<feature type="domain" description="Zinc finger DksA/TraR C4-type" evidence="7">
    <location>
        <begin position="92"/>
        <end position="126"/>
    </location>
</feature>
<evidence type="ECO:0000256" key="1">
    <source>
        <dbReference type="ARBA" id="ARBA00022490"/>
    </source>
</evidence>
<gene>
    <name evidence="5 9" type="primary">dksA</name>
    <name evidence="9" type="ORF">DESPIG_02828</name>
</gene>
<dbReference type="PANTHER" id="PTHR33823:SF2">
    <property type="entry name" value="RNA POLYMERASE-BINDING TRANSCRIPTION FACTOR DKSA"/>
    <property type="match status" value="1"/>
</dbReference>
<evidence type="ECO:0000313" key="10">
    <source>
        <dbReference type="Proteomes" id="UP000003676"/>
    </source>
</evidence>
<reference evidence="9 10" key="2">
    <citation type="submission" date="2008-10" db="EMBL/GenBank/DDBJ databases">
        <authorList>
            <person name="Fulton L."/>
            <person name="Clifton S."/>
            <person name="Fulton B."/>
            <person name="Xu J."/>
            <person name="Minx P."/>
            <person name="Pepin K.H."/>
            <person name="Johnson M."/>
            <person name="Bhonagiri V."/>
            <person name="Nash W.E."/>
            <person name="Mardis E.R."/>
            <person name="Wilson R.K."/>
        </authorList>
    </citation>
    <scope>NUCLEOTIDE SEQUENCE [LARGE SCALE GENOMIC DNA]</scope>
    <source>
        <strain evidence="9 10">ATCC 29098</strain>
    </source>
</reference>
<dbReference type="InterPro" id="IPR048489">
    <property type="entry name" value="DksA_N"/>
</dbReference>
<accession>B6WXK1</accession>
<dbReference type="HOGENOM" id="CLU_043144_2_2_7"/>
<name>B6WXK1_9BACT</name>
<organism evidence="9 10">
    <name type="scientific">Desulfovibrio piger ATCC 29098</name>
    <dbReference type="NCBI Taxonomy" id="411464"/>
    <lineage>
        <taxon>Bacteria</taxon>
        <taxon>Pseudomonadati</taxon>
        <taxon>Thermodesulfobacteriota</taxon>
        <taxon>Desulfovibrionia</taxon>
        <taxon>Desulfovibrionales</taxon>
        <taxon>Desulfovibrionaceae</taxon>
        <taxon>Desulfovibrio</taxon>
    </lineage>
</organism>
<comment type="function">
    <text evidence="5">Transcription factor that acts by binding directly to the RNA polymerase (RNAP). Required for negative regulation of rRNA expression and positive regulation of several amino acid biosynthesis promoters.</text>
</comment>
<proteinExistence type="inferred from homology"/>
<comment type="similarity">
    <text evidence="5">Belongs to the DksA family.</text>
</comment>
<keyword evidence="4 5" id="KW-0862">Zinc</keyword>
<comment type="subcellular location">
    <subcellularLocation>
        <location evidence="5">Cytoplasm</location>
    </subcellularLocation>
</comment>
<dbReference type="SUPFAM" id="SSF109635">
    <property type="entry name" value="DnaK suppressor protein DksA, alpha-hairpin domain"/>
    <property type="match status" value="1"/>
</dbReference>
<dbReference type="HAMAP" id="MF_00926">
    <property type="entry name" value="DksA"/>
    <property type="match status" value="1"/>
</dbReference>
<sequence length="134" mass="15559">MPKSCLQGQFWEAYMDQKDIEYFRKLLTTMLEEAKQKGDSTIEELTDSNEVFADPADRATAESDRAFTLRIRDRERRLIRKIQSALQRIDDGTYGICDECGEEIAIPRLKARPVTRLCINCKAKQEEDEHLRGD</sequence>
<dbReference type="InterPro" id="IPR037187">
    <property type="entry name" value="DnaK_N"/>
</dbReference>
<dbReference type="STRING" id="901.DESPIGER_1617"/>
<dbReference type="Proteomes" id="UP000003676">
    <property type="component" value="Unassembled WGS sequence"/>
</dbReference>
<keyword evidence="2 5" id="KW-0479">Metal-binding</keyword>
<dbReference type="Gene3D" id="1.20.120.910">
    <property type="entry name" value="DksA, coiled-coil domain"/>
    <property type="match status" value="1"/>
</dbReference>
<keyword evidence="1 5" id="KW-0963">Cytoplasm</keyword>
<feature type="binding site" evidence="5">
    <location>
        <position position="97"/>
    </location>
    <ligand>
        <name>Zn(2+)</name>
        <dbReference type="ChEBI" id="CHEBI:29105"/>
    </ligand>
</feature>
<dbReference type="PANTHER" id="PTHR33823">
    <property type="entry name" value="RNA POLYMERASE-BINDING TRANSCRIPTION FACTOR DKSA-RELATED"/>
    <property type="match status" value="1"/>
</dbReference>
<dbReference type="AlphaFoldDB" id="B6WXK1"/>
<feature type="binding site" evidence="5">
    <location>
        <position position="100"/>
    </location>
    <ligand>
        <name>Zn(2+)</name>
        <dbReference type="ChEBI" id="CHEBI:29105"/>
    </ligand>
</feature>
<dbReference type="InterPro" id="IPR020458">
    <property type="entry name" value="Znf_DskA_TraR_CS"/>
</dbReference>
<dbReference type="EMBL" id="ABXU01000082">
    <property type="protein sequence ID" value="EEB32310.1"/>
    <property type="molecule type" value="Genomic_DNA"/>
</dbReference>
<dbReference type="eggNOG" id="COG1734">
    <property type="taxonomic scope" value="Bacteria"/>
</dbReference>
<evidence type="ECO:0000313" key="9">
    <source>
        <dbReference type="EMBL" id="EEB32310.1"/>
    </source>
</evidence>
<evidence type="ECO:0000259" key="7">
    <source>
        <dbReference type="Pfam" id="PF01258"/>
    </source>
</evidence>
<dbReference type="SUPFAM" id="SSF57716">
    <property type="entry name" value="Glucocorticoid receptor-like (DNA-binding domain)"/>
    <property type="match status" value="1"/>
</dbReference>
<keyword evidence="3 5" id="KW-0863">Zinc-finger</keyword>
<dbReference type="PROSITE" id="PS51128">
    <property type="entry name" value="ZF_DKSA_2"/>
    <property type="match status" value="1"/>
</dbReference>
<feature type="binding site" evidence="5">
    <location>
        <position position="118"/>
    </location>
    <ligand>
        <name>Zn(2+)</name>
        <dbReference type="ChEBI" id="CHEBI:29105"/>
    </ligand>
</feature>
<comment type="caution">
    <text evidence="9">The sequence shown here is derived from an EMBL/GenBank/DDBJ whole genome shotgun (WGS) entry which is preliminary data.</text>
</comment>
<evidence type="ECO:0000256" key="4">
    <source>
        <dbReference type="ARBA" id="ARBA00022833"/>
    </source>
</evidence>
<feature type="zinc finger region" description="dksA C4-type" evidence="6">
    <location>
        <begin position="97"/>
        <end position="121"/>
    </location>
</feature>
<comment type="subunit">
    <text evidence="5">Interacts directly with the RNA polymerase.</text>
</comment>